<evidence type="ECO:0000256" key="1">
    <source>
        <dbReference type="SAM" id="MobiDB-lite"/>
    </source>
</evidence>
<feature type="compositionally biased region" description="Polar residues" evidence="1">
    <location>
        <begin position="31"/>
        <end position="43"/>
    </location>
</feature>
<sequence>MNDALYNLLQSYEQYVGSCSGGEEAETATQSCTEASQLHTVPSRNKRRKTQTTKSPNTAQLQKTPHPARHAMISVDGEPEDLDTCQGRPTATLSHCVEAMPSVSPASLSAKEFSLMSTESREDDKDDVIDVISSSSPAPDPVLINWSEYFKVEEEEEDEDIDIVGNNPNYTSSSTFATVR</sequence>
<gene>
    <name evidence="2" type="ORF">PBY51_015997</name>
</gene>
<keyword evidence="3" id="KW-1185">Reference proteome</keyword>
<feature type="region of interest" description="Disordered" evidence="1">
    <location>
        <begin position="156"/>
        <end position="180"/>
    </location>
</feature>
<dbReference type="EMBL" id="JAUZQC010000010">
    <property type="protein sequence ID" value="KAK5864784.1"/>
    <property type="molecule type" value="Genomic_DNA"/>
</dbReference>
<feature type="compositionally biased region" description="Polar residues" evidence="1">
    <location>
        <begin position="166"/>
        <end position="180"/>
    </location>
</feature>
<name>A0AAN7XQK6_ELEMC</name>
<organism evidence="2 3">
    <name type="scientific">Eleginops maclovinus</name>
    <name type="common">Patagonian blennie</name>
    <name type="synonym">Eleginus maclovinus</name>
    <dbReference type="NCBI Taxonomy" id="56733"/>
    <lineage>
        <taxon>Eukaryota</taxon>
        <taxon>Metazoa</taxon>
        <taxon>Chordata</taxon>
        <taxon>Craniata</taxon>
        <taxon>Vertebrata</taxon>
        <taxon>Euteleostomi</taxon>
        <taxon>Actinopterygii</taxon>
        <taxon>Neopterygii</taxon>
        <taxon>Teleostei</taxon>
        <taxon>Neoteleostei</taxon>
        <taxon>Acanthomorphata</taxon>
        <taxon>Eupercaria</taxon>
        <taxon>Perciformes</taxon>
        <taxon>Notothenioidei</taxon>
        <taxon>Eleginopidae</taxon>
        <taxon>Eleginops</taxon>
    </lineage>
</organism>
<reference evidence="2 3" key="1">
    <citation type="journal article" date="2023" name="Genes (Basel)">
        <title>Chromosome-Level Genome Assembly and Circadian Gene Repertoire of the Patagonia Blennie Eleginops maclovinus-The Closest Ancestral Proxy of Antarctic Cryonotothenioids.</title>
        <authorList>
            <person name="Cheng C.C."/>
            <person name="Rivera-Colon A.G."/>
            <person name="Minhas B.F."/>
            <person name="Wilson L."/>
            <person name="Rayamajhi N."/>
            <person name="Vargas-Chacoff L."/>
            <person name="Catchen J.M."/>
        </authorList>
    </citation>
    <scope>NUCLEOTIDE SEQUENCE [LARGE SCALE GENOMIC DNA]</scope>
    <source>
        <strain evidence="2">JMC-PN-2008</strain>
    </source>
</reference>
<dbReference type="Proteomes" id="UP001346869">
    <property type="component" value="Unassembled WGS sequence"/>
</dbReference>
<proteinExistence type="predicted"/>
<feature type="compositionally biased region" description="Polar residues" evidence="1">
    <location>
        <begin position="52"/>
        <end position="63"/>
    </location>
</feature>
<accession>A0AAN7XQK6</accession>
<feature type="region of interest" description="Disordered" evidence="1">
    <location>
        <begin position="31"/>
        <end position="68"/>
    </location>
</feature>
<reference evidence="2 3" key="2">
    <citation type="journal article" date="2023" name="Mol. Biol. Evol.">
        <title>Genomics of Secondarily Temperate Adaptation in the Only Non-Antarctic Icefish.</title>
        <authorList>
            <person name="Rivera-Colon A.G."/>
            <person name="Rayamajhi N."/>
            <person name="Minhas B.F."/>
            <person name="Madrigal G."/>
            <person name="Bilyk K.T."/>
            <person name="Yoon V."/>
            <person name="Hune M."/>
            <person name="Gregory S."/>
            <person name="Cheng C.H.C."/>
            <person name="Catchen J.M."/>
        </authorList>
    </citation>
    <scope>NUCLEOTIDE SEQUENCE [LARGE SCALE GENOMIC DNA]</scope>
    <source>
        <strain evidence="2">JMC-PN-2008</strain>
    </source>
</reference>
<protein>
    <submittedName>
        <fullName evidence="2">Uncharacterized protein</fullName>
    </submittedName>
</protein>
<dbReference type="AlphaFoldDB" id="A0AAN7XQK6"/>
<comment type="caution">
    <text evidence="2">The sequence shown here is derived from an EMBL/GenBank/DDBJ whole genome shotgun (WGS) entry which is preliminary data.</text>
</comment>
<evidence type="ECO:0000313" key="3">
    <source>
        <dbReference type="Proteomes" id="UP001346869"/>
    </source>
</evidence>
<evidence type="ECO:0000313" key="2">
    <source>
        <dbReference type="EMBL" id="KAK5864784.1"/>
    </source>
</evidence>